<dbReference type="Proteomes" id="UP000245946">
    <property type="component" value="Unassembled WGS sequence"/>
</dbReference>
<dbReference type="EC" id="3.1.1.-" evidence="3"/>
<dbReference type="EMBL" id="KZ819294">
    <property type="protein sequence ID" value="PWN97771.1"/>
    <property type="molecule type" value="Genomic_DNA"/>
</dbReference>
<dbReference type="GeneID" id="37271738"/>
<keyword evidence="7" id="KW-1185">Reference proteome</keyword>
<evidence type="ECO:0000256" key="4">
    <source>
        <dbReference type="SAM" id="MobiDB-lite"/>
    </source>
</evidence>
<proteinExistence type="inferred from homology"/>
<feature type="compositionally biased region" description="Polar residues" evidence="4">
    <location>
        <begin position="121"/>
        <end position="140"/>
    </location>
</feature>
<reference evidence="6 7" key="1">
    <citation type="journal article" date="2018" name="Mol. Biol. Evol.">
        <title>Broad Genomic Sampling Reveals a Smut Pathogenic Ancestry of the Fungal Clade Ustilaginomycotina.</title>
        <authorList>
            <person name="Kijpornyongpan T."/>
            <person name="Mondo S.J."/>
            <person name="Barry K."/>
            <person name="Sandor L."/>
            <person name="Lee J."/>
            <person name="Lipzen A."/>
            <person name="Pangilinan J."/>
            <person name="LaButti K."/>
            <person name="Hainaut M."/>
            <person name="Henrissat B."/>
            <person name="Grigoriev I.V."/>
            <person name="Spatafora J.W."/>
            <person name="Aime M.C."/>
        </authorList>
    </citation>
    <scope>NUCLEOTIDE SEQUENCE [LARGE SCALE GENOMIC DNA]</scope>
    <source>
        <strain evidence="6 7">MCA 4186</strain>
    </source>
</reference>
<organism evidence="6 7">
    <name type="scientific">Tilletiopsis washingtonensis</name>
    <dbReference type="NCBI Taxonomy" id="58919"/>
    <lineage>
        <taxon>Eukaryota</taxon>
        <taxon>Fungi</taxon>
        <taxon>Dikarya</taxon>
        <taxon>Basidiomycota</taxon>
        <taxon>Ustilaginomycotina</taxon>
        <taxon>Exobasidiomycetes</taxon>
        <taxon>Entylomatales</taxon>
        <taxon>Entylomatales incertae sedis</taxon>
        <taxon>Tilletiopsis</taxon>
    </lineage>
</organism>
<evidence type="ECO:0000313" key="7">
    <source>
        <dbReference type="Proteomes" id="UP000245946"/>
    </source>
</evidence>
<evidence type="ECO:0000259" key="5">
    <source>
        <dbReference type="Pfam" id="PF00135"/>
    </source>
</evidence>
<dbReference type="PANTHER" id="PTHR11559">
    <property type="entry name" value="CARBOXYLESTERASE"/>
    <property type="match status" value="1"/>
</dbReference>
<protein>
    <recommendedName>
        <fullName evidence="3">Carboxylic ester hydrolase</fullName>
        <ecNumber evidence="3">3.1.1.-</ecNumber>
    </recommendedName>
</protein>
<dbReference type="Pfam" id="PF00135">
    <property type="entry name" value="COesterase"/>
    <property type="match status" value="1"/>
</dbReference>
<dbReference type="SUPFAM" id="SSF53474">
    <property type="entry name" value="alpha/beta-Hydrolases"/>
    <property type="match status" value="1"/>
</dbReference>
<dbReference type="Gene3D" id="3.40.50.1820">
    <property type="entry name" value="alpha/beta hydrolase"/>
    <property type="match status" value="1"/>
</dbReference>
<evidence type="ECO:0000313" key="6">
    <source>
        <dbReference type="EMBL" id="PWN97771.1"/>
    </source>
</evidence>
<dbReference type="STRING" id="58919.A0A316Z872"/>
<accession>A0A316Z872</accession>
<comment type="similarity">
    <text evidence="1 3">Belongs to the type-B carboxylesterase/lipase family.</text>
</comment>
<name>A0A316Z872_9BASI</name>
<dbReference type="RefSeq" id="XP_025598050.1">
    <property type="nucleotide sequence ID" value="XM_025744194.1"/>
</dbReference>
<evidence type="ECO:0000256" key="1">
    <source>
        <dbReference type="ARBA" id="ARBA00005964"/>
    </source>
</evidence>
<dbReference type="InterPro" id="IPR029058">
    <property type="entry name" value="AB_hydrolase_fold"/>
</dbReference>
<dbReference type="OrthoDB" id="408631at2759"/>
<evidence type="ECO:0000256" key="2">
    <source>
        <dbReference type="ARBA" id="ARBA00022801"/>
    </source>
</evidence>
<dbReference type="PROSITE" id="PS00122">
    <property type="entry name" value="CARBOXYLESTERASE_B_1"/>
    <property type="match status" value="1"/>
</dbReference>
<evidence type="ECO:0000256" key="3">
    <source>
        <dbReference type="RuleBase" id="RU361235"/>
    </source>
</evidence>
<dbReference type="InterPro" id="IPR050309">
    <property type="entry name" value="Type-B_Carboxylest/Lipase"/>
</dbReference>
<dbReference type="InterPro" id="IPR019826">
    <property type="entry name" value="Carboxylesterase_B_AS"/>
</dbReference>
<feature type="domain" description="Carboxylesterase type B" evidence="5">
    <location>
        <begin position="160"/>
        <end position="644"/>
    </location>
</feature>
<dbReference type="InterPro" id="IPR002018">
    <property type="entry name" value="CarbesteraseB"/>
</dbReference>
<sequence>MSVPPPQRALAVPSSPVRLLYQNDLSSTLAAGWLFLPTPVPSSGAADACARFSESLAAVSTGKSKAVSHDLQAQVDYLLLNGEARAGDSWWIAKWQVLVIERPGKASVKAAPQDSPRGVLCTNTAPRTSGNATDSSERWQVSGQGSDVSWTGYRDRFSFRFHAVPYARAERFSYAMPLSDRGVVAALGQGRSRQCPQTAGTTSPYAEECLVANVFTPYLPGSSVPVALKPIMVWLHGGGFSSGSGLDITFDGGALSSRSDVVLVSPNYRLGSLGFLPVDSSARGNYAISDIIALLQWLQTNGPSFGGDPSRVTLFGQSAGAQLVTALLSAPRAAGLFHRAIVQSGRPSDKQNELSTSEAARGAADAVIQALGCGPAADKLACLRALPVQDFMRKSPSFSRPVVDGTYLTTPRLDVTRQMGSIVARVPVIIGFMRDEMASLGTLARSGQSLDQALTSAGIPADQRQAAARQRSVFPDTVRNASFTIQTDVQSVARCGQEATIKAAVQNGIFPNVWAYTQNQRARQIPNYDPWAVCQGDKSKPYYYCHSGDLLPTFASARFAFGLAPRDGADVVWEQVMLDSWGAFARQGDPRPTAAYLAARRYSTGAQLSGAGEWQPVTPERLQLLSLGPAPRMVDLAQMAEQCNALGRDIDYVSRGG</sequence>
<dbReference type="GO" id="GO:0016787">
    <property type="term" value="F:hydrolase activity"/>
    <property type="evidence" value="ECO:0007669"/>
    <property type="project" value="UniProtKB-KW"/>
</dbReference>
<feature type="region of interest" description="Disordered" evidence="4">
    <location>
        <begin position="108"/>
        <end position="140"/>
    </location>
</feature>
<keyword evidence="2 3" id="KW-0378">Hydrolase</keyword>
<gene>
    <name evidence="6" type="ORF">FA09DRAFT_339253</name>
</gene>
<dbReference type="AlphaFoldDB" id="A0A316Z872"/>